<evidence type="ECO:0000313" key="3">
    <source>
        <dbReference type="Proteomes" id="UP001368328"/>
    </source>
</evidence>
<gene>
    <name evidence="2" type="ORF">WCV66_23125</name>
</gene>
<dbReference type="EMBL" id="CP147403">
    <property type="protein sequence ID" value="WXB88071.1"/>
    <property type="molecule type" value="Genomic_DNA"/>
</dbReference>
<organism evidence="2 3">
    <name type="scientific">Metabacillus rhizosphaerae</name>
    <dbReference type="NCBI Taxonomy" id="3117747"/>
    <lineage>
        <taxon>Bacteria</taxon>
        <taxon>Bacillati</taxon>
        <taxon>Bacillota</taxon>
        <taxon>Bacilli</taxon>
        <taxon>Bacillales</taxon>
        <taxon>Bacillaceae</taxon>
        <taxon>Metabacillus</taxon>
    </lineage>
</organism>
<feature type="compositionally biased region" description="Basic and acidic residues" evidence="1">
    <location>
        <begin position="220"/>
        <end position="229"/>
    </location>
</feature>
<dbReference type="RefSeq" id="WP_338787006.1">
    <property type="nucleotide sequence ID" value="NZ_CP147403.1"/>
</dbReference>
<accession>A0ABZ2MRU9</accession>
<feature type="compositionally biased region" description="Basic and acidic residues" evidence="1">
    <location>
        <begin position="298"/>
        <end position="307"/>
    </location>
</feature>
<sequence>MSNKNNLSYLLSLIGRKVRTYKGGPESREGILLQVKSDFIALLTDNNEVVYYQTMHLKSVVEDTKANFQSTTEADTKPEVLKSESFKDMLGQLKSQNVQIDRGGHESLKGKLLDVYDDFLTLQTEKDGVVFYQIHHIKSISVDNGPSKENSNLSLPNVTAKVFADLLKGFQHNWVTINRNGPESVEGVLADITSDYVTVIHHEKVFRITNYHIRNISHGSKHDQKKQQESENNENNEDNKDNQNNQNEESTNEKDKNQENDTKQEKDNNTEQTSKQESKQSNKEKSSNKSSSKNSAKNSEKEAKQTDDSQSVQMKTDVSKSNEEKSNKKKAIYDMLMSQVSANLEEALKKAKNLSN</sequence>
<feature type="compositionally biased region" description="Basic and acidic residues" evidence="1">
    <location>
        <begin position="251"/>
        <end position="287"/>
    </location>
</feature>
<feature type="compositionally biased region" description="Basic and acidic residues" evidence="1">
    <location>
        <begin position="317"/>
        <end position="326"/>
    </location>
</feature>
<dbReference type="Proteomes" id="UP001368328">
    <property type="component" value="Chromosome"/>
</dbReference>
<evidence type="ECO:0000256" key="1">
    <source>
        <dbReference type="SAM" id="MobiDB-lite"/>
    </source>
</evidence>
<feature type="region of interest" description="Disordered" evidence="1">
    <location>
        <begin position="217"/>
        <end position="330"/>
    </location>
</feature>
<evidence type="ECO:0000313" key="2">
    <source>
        <dbReference type="EMBL" id="WXB88071.1"/>
    </source>
</evidence>
<feature type="compositionally biased region" description="Low complexity" evidence="1">
    <location>
        <begin position="288"/>
        <end position="297"/>
    </location>
</feature>
<reference evidence="2 3" key="1">
    <citation type="submission" date="2024-02" db="EMBL/GenBank/DDBJ databases">
        <title>Seven novel Bacillus-like species.</title>
        <authorList>
            <person name="Liu G."/>
        </authorList>
    </citation>
    <scope>NUCLEOTIDE SEQUENCE [LARGE SCALE GENOMIC DNA]</scope>
    <source>
        <strain evidence="2 3">FJAT-53654</strain>
    </source>
</reference>
<keyword evidence="3" id="KW-1185">Reference proteome</keyword>
<name>A0ABZ2MRU9_9BACI</name>
<evidence type="ECO:0008006" key="4">
    <source>
        <dbReference type="Google" id="ProtNLM"/>
    </source>
</evidence>
<protein>
    <recommendedName>
        <fullName evidence="4">Spore coat protein B</fullName>
    </recommendedName>
</protein>
<proteinExistence type="predicted"/>